<dbReference type="Proteomes" id="UP000326367">
    <property type="component" value="Unassembled WGS sequence"/>
</dbReference>
<accession>A0ABQ6T643</accession>
<dbReference type="CDD" id="cd19166">
    <property type="entry name" value="HemeO-bac"/>
    <property type="match status" value="1"/>
</dbReference>
<reference evidence="1 2" key="1">
    <citation type="journal article" date="2020" name="Antonie Van Leeuwenhoek">
        <title>Stenotrophomonas cyclobalanopsidis sp. nov., isolated from the leaf spot disease of Cyclobalanopsis patelliformis.</title>
        <authorList>
            <person name="Bian D.R."/>
            <person name="Xue H."/>
            <person name="Piao C.G."/>
            <person name="Li Y."/>
        </authorList>
    </citation>
    <scope>NUCLEOTIDE SEQUENCE [LARGE SCALE GENOMIC DNA]</scope>
    <source>
        <strain evidence="1 2">TPQG1-4</strain>
    </source>
</reference>
<comment type="caution">
    <text evidence="1">The sequence shown here is derived from an EMBL/GenBank/DDBJ whole genome shotgun (WGS) entry which is preliminary data.</text>
</comment>
<dbReference type="RefSeq" id="WP_150453249.1">
    <property type="nucleotide sequence ID" value="NZ_VYKI01000001.1"/>
</dbReference>
<dbReference type="EMBL" id="VYKI01000001">
    <property type="protein sequence ID" value="KAA9004605.1"/>
    <property type="molecule type" value="Genomic_DNA"/>
</dbReference>
<evidence type="ECO:0000313" key="1">
    <source>
        <dbReference type="EMBL" id="KAA9004605.1"/>
    </source>
</evidence>
<dbReference type="InterPro" id="IPR016053">
    <property type="entry name" value="Haem_Oase-like"/>
</dbReference>
<name>A0ABQ6T643_9GAMM</name>
<gene>
    <name evidence="1" type="ORF">FJU31_01805</name>
</gene>
<dbReference type="InterPro" id="IPR016084">
    <property type="entry name" value="Haem_Oase-like_multi-hlx"/>
</dbReference>
<sequence>MNTPDACGRNRSALLKAATRASHDALDKRIMAEGIFADRARFGSFLKVQYRLHCSVDALYGMPTLMALLPDLPERRRLQQVCSDLQDLGVDLPAQDPDARLPGASLPEALGWMYVVEGSSLGAAVLYRMAAALGLDHQFGARHLAGHPGGVAAHWRRFTTALDAVALTPAQIEQMIDAANIAFRSVHAHVEKEFAR</sequence>
<organism evidence="1 2">
    <name type="scientific">Stenotrophomonas cyclobalanopsidis</name>
    <dbReference type="NCBI Taxonomy" id="2771362"/>
    <lineage>
        <taxon>Bacteria</taxon>
        <taxon>Pseudomonadati</taxon>
        <taxon>Pseudomonadota</taxon>
        <taxon>Gammaproteobacteria</taxon>
        <taxon>Lysobacterales</taxon>
        <taxon>Lysobacteraceae</taxon>
        <taxon>Stenotrophomonas</taxon>
    </lineage>
</organism>
<proteinExistence type="predicted"/>
<protein>
    <submittedName>
        <fullName evidence="1">Biliverdin-producing heme oxygenase</fullName>
    </submittedName>
</protein>
<dbReference type="SUPFAM" id="SSF48613">
    <property type="entry name" value="Heme oxygenase-like"/>
    <property type="match status" value="1"/>
</dbReference>
<dbReference type="Gene3D" id="1.20.910.10">
    <property type="entry name" value="Heme oxygenase-like"/>
    <property type="match status" value="1"/>
</dbReference>
<evidence type="ECO:0000313" key="2">
    <source>
        <dbReference type="Proteomes" id="UP000326367"/>
    </source>
</evidence>
<keyword evidence="2" id="KW-1185">Reference proteome</keyword>
<dbReference type="Pfam" id="PF01126">
    <property type="entry name" value="Heme_oxygenase"/>
    <property type="match status" value="1"/>
</dbReference>